<evidence type="ECO:0000313" key="2">
    <source>
        <dbReference type="EMBL" id="GAD91880.1"/>
    </source>
</evidence>
<feature type="compositionally biased region" description="Basic and acidic residues" evidence="1">
    <location>
        <begin position="105"/>
        <end position="119"/>
    </location>
</feature>
<name>V5HRD3_BYSSN</name>
<dbReference type="AlphaFoldDB" id="V5HRD3"/>
<dbReference type="EMBL" id="BAUL01000008">
    <property type="protein sequence ID" value="GAD91880.1"/>
    <property type="molecule type" value="Genomic_DNA"/>
</dbReference>
<evidence type="ECO:0000313" key="3">
    <source>
        <dbReference type="Proteomes" id="UP000018001"/>
    </source>
</evidence>
<sequence length="132" mass="14448">MQLQPADSERQAASFKSRVALGLIYRSPVVDLALELLVSHVLASKGIAPGMPHYPPARRRPSGLPQTDKASCKLAASRRLAMNKAILSKAAELTGRRPAKMGAPQDHEDQDSMRRRLDQPGEPDPQGFWKLA</sequence>
<feature type="region of interest" description="Disordered" evidence="1">
    <location>
        <begin position="46"/>
        <end position="69"/>
    </location>
</feature>
<dbReference type="InParanoid" id="V5HRD3"/>
<keyword evidence="3" id="KW-1185">Reference proteome</keyword>
<accession>V5HRD3</accession>
<comment type="caution">
    <text evidence="2">The sequence shown here is derived from an EMBL/GenBank/DDBJ whole genome shotgun (WGS) entry which is preliminary data.</text>
</comment>
<proteinExistence type="predicted"/>
<evidence type="ECO:0000256" key="1">
    <source>
        <dbReference type="SAM" id="MobiDB-lite"/>
    </source>
</evidence>
<feature type="region of interest" description="Disordered" evidence="1">
    <location>
        <begin position="89"/>
        <end position="132"/>
    </location>
</feature>
<dbReference type="HOGENOM" id="CLU_1916778_0_0_1"/>
<protein>
    <submittedName>
        <fullName evidence="2">Uncharacterized protein</fullName>
    </submittedName>
</protein>
<reference evidence="3" key="1">
    <citation type="journal article" date="2014" name="Genome Announc.">
        <title>Draft genome sequence of the formaldehyde-resistant fungus Byssochlamys spectabilis No. 5 (anamorph Paecilomyces variotii No. 5) (NBRC109023).</title>
        <authorList>
            <person name="Oka T."/>
            <person name="Ekino K."/>
            <person name="Fukuda K."/>
            <person name="Nomura Y."/>
        </authorList>
    </citation>
    <scope>NUCLEOTIDE SEQUENCE [LARGE SCALE GENOMIC DNA]</scope>
    <source>
        <strain evidence="3">No. 5 / NBRC 109023</strain>
    </source>
</reference>
<organism evidence="2 3">
    <name type="scientific">Byssochlamys spectabilis (strain No. 5 / NBRC 109023)</name>
    <name type="common">Paecilomyces variotii</name>
    <dbReference type="NCBI Taxonomy" id="1356009"/>
    <lineage>
        <taxon>Eukaryota</taxon>
        <taxon>Fungi</taxon>
        <taxon>Dikarya</taxon>
        <taxon>Ascomycota</taxon>
        <taxon>Pezizomycotina</taxon>
        <taxon>Eurotiomycetes</taxon>
        <taxon>Eurotiomycetidae</taxon>
        <taxon>Eurotiales</taxon>
        <taxon>Thermoascaceae</taxon>
        <taxon>Paecilomyces</taxon>
    </lineage>
</organism>
<dbReference type="Proteomes" id="UP000018001">
    <property type="component" value="Unassembled WGS sequence"/>
</dbReference>
<gene>
    <name evidence="2" type="ORF">PVAR5_0462</name>
</gene>